<organism evidence="3 4">
    <name type="scientific">Orbilia javanica</name>
    <dbReference type="NCBI Taxonomy" id="47235"/>
    <lineage>
        <taxon>Eukaryota</taxon>
        <taxon>Fungi</taxon>
        <taxon>Dikarya</taxon>
        <taxon>Ascomycota</taxon>
        <taxon>Pezizomycotina</taxon>
        <taxon>Orbiliomycetes</taxon>
        <taxon>Orbiliales</taxon>
        <taxon>Orbiliaceae</taxon>
        <taxon>Orbilia</taxon>
    </lineage>
</organism>
<accession>A0AAN8MUJ9</accession>
<name>A0AAN8MUJ9_9PEZI</name>
<evidence type="ECO:0000256" key="1">
    <source>
        <dbReference type="SAM" id="MobiDB-lite"/>
    </source>
</evidence>
<protein>
    <recommendedName>
        <fullName evidence="2">F-box domain-containing protein</fullName>
    </recommendedName>
</protein>
<dbReference type="Gene3D" id="1.20.1280.50">
    <property type="match status" value="1"/>
</dbReference>
<dbReference type="SMART" id="SM00256">
    <property type="entry name" value="FBOX"/>
    <property type="match status" value="1"/>
</dbReference>
<dbReference type="CDD" id="cd09917">
    <property type="entry name" value="F-box_SF"/>
    <property type="match status" value="1"/>
</dbReference>
<dbReference type="InterPro" id="IPR001810">
    <property type="entry name" value="F-box_dom"/>
</dbReference>
<keyword evidence="4" id="KW-1185">Reference proteome</keyword>
<reference evidence="3 4" key="1">
    <citation type="submission" date="2019-10" db="EMBL/GenBank/DDBJ databases">
        <authorList>
            <person name="Palmer J.M."/>
        </authorList>
    </citation>
    <scope>NUCLEOTIDE SEQUENCE [LARGE SCALE GENOMIC DNA]</scope>
    <source>
        <strain evidence="3 4">TWF718</strain>
    </source>
</reference>
<dbReference type="PROSITE" id="PS50181">
    <property type="entry name" value="FBOX"/>
    <property type="match status" value="1"/>
</dbReference>
<feature type="compositionally biased region" description="Polar residues" evidence="1">
    <location>
        <begin position="265"/>
        <end position="279"/>
    </location>
</feature>
<feature type="compositionally biased region" description="Acidic residues" evidence="1">
    <location>
        <begin position="230"/>
        <end position="260"/>
    </location>
</feature>
<feature type="domain" description="F-box" evidence="2">
    <location>
        <begin position="28"/>
        <end position="63"/>
    </location>
</feature>
<evidence type="ECO:0000313" key="4">
    <source>
        <dbReference type="Proteomes" id="UP001313282"/>
    </source>
</evidence>
<dbReference type="Pfam" id="PF12937">
    <property type="entry name" value="F-box-like"/>
    <property type="match status" value="1"/>
</dbReference>
<evidence type="ECO:0000259" key="2">
    <source>
        <dbReference type="PROSITE" id="PS50181"/>
    </source>
</evidence>
<dbReference type="SUPFAM" id="SSF81383">
    <property type="entry name" value="F-box domain"/>
    <property type="match status" value="1"/>
</dbReference>
<dbReference type="InterPro" id="IPR036047">
    <property type="entry name" value="F-box-like_dom_sf"/>
</dbReference>
<proteinExistence type="predicted"/>
<feature type="region of interest" description="Disordered" evidence="1">
    <location>
        <begin position="204"/>
        <end position="279"/>
    </location>
</feature>
<sequence length="385" mass="43045">MESSAMKPSTTEFPTLHDKFVMPIKTGPAGIGDLPLELHQQILSYLPWKDQLNCEHVCKAWREDLRGRVSKPRSIVAPWLPQQDFDLALYGALVVHTLVTNGEPFCFQFRQGYKLYPTGEIVPDHIFRELGGALSDDHVEAVQCISSFSFIEKTATGADAEFVQYPLANMSFLSDMLVNPAFVDEDEIRKLYCRFVLQEPIPSVEEKKDNENGDSSDQMATDNNNNSDGNGDDGNDDDDDDNDDNDDGNDGSDSDDEDGDSSNSLTRHNLSSGAFTTDVNLDPDGCGTDAFYRLTLGSLLFRMRDNLLREVIRVKGLDSQNPTYPEDIGAEEIVRLDNERAIKKSEYENGMIVIEKLQFERCRENQALSISFNGMILPDDGSDKL</sequence>
<dbReference type="AlphaFoldDB" id="A0AAN8MUJ9"/>
<comment type="caution">
    <text evidence="3">The sequence shown here is derived from an EMBL/GenBank/DDBJ whole genome shotgun (WGS) entry which is preliminary data.</text>
</comment>
<gene>
    <name evidence="3" type="ORF">TWF718_007631</name>
</gene>
<evidence type="ECO:0000313" key="3">
    <source>
        <dbReference type="EMBL" id="KAK6345723.1"/>
    </source>
</evidence>
<dbReference type="Proteomes" id="UP001313282">
    <property type="component" value="Unassembled WGS sequence"/>
</dbReference>
<dbReference type="EMBL" id="JAVHNR010000004">
    <property type="protein sequence ID" value="KAK6345723.1"/>
    <property type="molecule type" value="Genomic_DNA"/>
</dbReference>